<dbReference type="PROSITE" id="PS51257">
    <property type="entry name" value="PROKAR_LIPOPROTEIN"/>
    <property type="match status" value="1"/>
</dbReference>
<gene>
    <name evidence="1" type="ORF">A9D12_02475</name>
</gene>
<keyword evidence="2" id="KW-1185">Reference proteome</keyword>
<dbReference type="STRING" id="1112.A9D12_02475"/>
<dbReference type="AlphaFoldDB" id="A0A192D2J7"/>
<dbReference type="Proteomes" id="UP000078263">
    <property type="component" value="Chromosome"/>
</dbReference>
<dbReference type="KEGG" id="pns:A9D12_02475"/>
<reference evidence="1 2" key="1">
    <citation type="submission" date="2016-05" db="EMBL/GenBank/DDBJ databases">
        <title>Compelete Genome Sequence of Bacteriochlorophyll-Synthesizing Bacterium Porphyrobacter neustonensis DSM 9434.</title>
        <authorList>
            <person name="Shi X.-L."/>
            <person name="Wu Y.-H."/>
            <person name="Cheng H."/>
            <person name="Xu L."/>
            <person name="Zhang X.-Q."/>
            <person name="Wang C.-S."/>
            <person name="Xu X.-W."/>
        </authorList>
    </citation>
    <scope>NUCLEOTIDE SEQUENCE [LARGE SCALE GENOMIC DNA]</scope>
    <source>
        <strain evidence="1 2">DSM 9434</strain>
    </source>
</reference>
<dbReference type="OrthoDB" id="7391925at2"/>
<name>A0A192D2J7_9SPHN</name>
<evidence type="ECO:0000313" key="2">
    <source>
        <dbReference type="Proteomes" id="UP000078263"/>
    </source>
</evidence>
<evidence type="ECO:0008006" key="3">
    <source>
        <dbReference type="Google" id="ProtNLM"/>
    </source>
</evidence>
<protein>
    <recommendedName>
        <fullName evidence="3">Lipoprotein</fullName>
    </recommendedName>
</protein>
<evidence type="ECO:0000313" key="1">
    <source>
        <dbReference type="EMBL" id="ANK11984.1"/>
    </source>
</evidence>
<dbReference type="EMBL" id="CP016033">
    <property type="protein sequence ID" value="ANK11984.1"/>
    <property type="molecule type" value="Genomic_DNA"/>
</dbReference>
<accession>A0A192D2J7</accession>
<organism evidence="1 2">
    <name type="scientific">Erythrobacter neustonensis</name>
    <dbReference type="NCBI Taxonomy" id="1112"/>
    <lineage>
        <taxon>Bacteria</taxon>
        <taxon>Pseudomonadati</taxon>
        <taxon>Pseudomonadota</taxon>
        <taxon>Alphaproteobacteria</taxon>
        <taxon>Sphingomonadales</taxon>
        <taxon>Erythrobacteraceae</taxon>
        <taxon>Erythrobacter/Porphyrobacter group</taxon>
        <taxon>Erythrobacter</taxon>
    </lineage>
</organism>
<dbReference type="RefSeq" id="WP_068349473.1">
    <property type="nucleotide sequence ID" value="NZ_CP016033.1"/>
</dbReference>
<sequence>MMPRPLVPAATAALLLLGGCTPTDPAARADAEAARVPAATAIGEPQSCISRSQVRATVVRSDSVIDFEMYGGKTFRNTLKARCPGLGWDRAITYETSVDQLCTPQIVYTLTNIGGVPQRGAGCSLGAFVPVEYEKD</sequence>
<proteinExistence type="predicted"/>